<sequence length="184" mass="21334">MNDGVRVDLRKLKSVFDVGLFLFRRCILGEFFTRKPLFQGNNETMQLDLISKVCGTPSPANWPDVEKMPLYSTLRSKRQYVRCLREEFSQIMPSGAIDLMDKMLLLDPKRRISAKDAISHYWIKNFDYATVPPLRLPQHQDCHELWSKRQRKERRSINPNPKTMTLSSEGQEFEASSHLSAAGT</sequence>
<feature type="region of interest" description="Disordered" evidence="3">
    <location>
        <begin position="148"/>
        <end position="184"/>
    </location>
</feature>
<keyword evidence="1" id="KW-0547">Nucleotide-binding</keyword>
<reference evidence="4 5" key="1">
    <citation type="submission" date="2018-11" db="EMBL/GenBank/DDBJ databases">
        <authorList>
            <consortium name="Pathogen Informatics"/>
        </authorList>
    </citation>
    <scope>NUCLEOTIDE SEQUENCE [LARGE SCALE GENOMIC DNA]</scope>
</reference>
<accession>A0A3P7INZ1</accession>
<organism evidence="4 5">
    <name type="scientific">Strongylus vulgaris</name>
    <name type="common">Blood worm</name>
    <dbReference type="NCBI Taxonomy" id="40348"/>
    <lineage>
        <taxon>Eukaryota</taxon>
        <taxon>Metazoa</taxon>
        <taxon>Ecdysozoa</taxon>
        <taxon>Nematoda</taxon>
        <taxon>Chromadorea</taxon>
        <taxon>Rhabditida</taxon>
        <taxon>Rhabditina</taxon>
        <taxon>Rhabditomorpha</taxon>
        <taxon>Strongyloidea</taxon>
        <taxon>Strongylidae</taxon>
        <taxon>Strongylus</taxon>
    </lineage>
</organism>
<evidence type="ECO:0000256" key="1">
    <source>
        <dbReference type="ARBA" id="ARBA00022741"/>
    </source>
</evidence>
<keyword evidence="5" id="KW-1185">Reference proteome</keyword>
<evidence type="ECO:0000313" key="5">
    <source>
        <dbReference type="Proteomes" id="UP000270094"/>
    </source>
</evidence>
<dbReference type="Proteomes" id="UP000270094">
    <property type="component" value="Unassembled WGS sequence"/>
</dbReference>
<dbReference type="AlphaFoldDB" id="A0A3P7INZ1"/>
<dbReference type="SUPFAM" id="SSF56112">
    <property type="entry name" value="Protein kinase-like (PK-like)"/>
    <property type="match status" value="1"/>
</dbReference>
<dbReference type="InterPro" id="IPR050117">
    <property type="entry name" value="MAPK"/>
</dbReference>
<dbReference type="OrthoDB" id="28397at2759"/>
<keyword evidence="2" id="KW-0067">ATP-binding</keyword>
<dbReference type="InterPro" id="IPR011009">
    <property type="entry name" value="Kinase-like_dom_sf"/>
</dbReference>
<protein>
    <recommendedName>
        <fullName evidence="6">Protein kinase domain-containing protein</fullName>
    </recommendedName>
</protein>
<evidence type="ECO:0008006" key="6">
    <source>
        <dbReference type="Google" id="ProtNLM"/>
    </source>
</evidence>
<evidence type="ECO:0000313" key="4">
    <source>
        <dbReference type="EMBL" id="VDM68679.1"/>
    </source>
</evidence>
<proteinExistence type="predicted"/>
<dbReference type="PANTHER" id="PTHR24055">
    <property type="entry name" value="MITOGEN-ACTIVATED PROTEIN KINASE"/>
    <property type="match status" value="1"/>
</dbReference>
<feature type="compositionally biased region" description="Polar residues" evidence="3">
    <location>
        <begin position="157"/>
        <end position="170"/>
    </location>
</feature>
<name>A0A3P7INZ1_STRVU</name>
<dbReference type="EMBL" id="UYYB01009665">
    <property type="protein sequence ID" value="VDM68679.1"/>
    <property type="molecule type" value="Genomic_DNA"/>
</dbReference>
<evidence type="ECO:0000256" key="2">
    <source>
        <dbReference type="ARBA" id="ARBA00022840"/>
    </source>
</evidence>
<dbReference type="GO" id="GO:0005524">
    <property type="term" value="F:ATP binding"/>
    <property type="evidence" value="ECO:0007669"/>
    <property type="project" value="UniProtKB-KW"/>
</dbReference>
<dbReference type="Gene3D" id="1.10.510.10">
    <property type="entry name" value="Transferase(Phosphotransferase) domain 1"/>
    <property type="match status" value="1"/>
</dbReference>
<gene>
    <name evidence="4" type="ORF">SVUK_LOCUS3677</name>
</gene>
<evidence type="ECO:0000256" key="3">
    <source>
        <dbReference type="SAM" id="MobiDB-lite"/>
    </source>
</evidence>
<feature type="non-terminal residue" evidence="4">
    <location>
        <position position="184"/>
    </location>
</feature>